<protein>
    <submittedName>
        <fullName evidence="1">Uncharacterized protein</fullName>
    </submittedName>
</protein>
<keyword evidence="2" id="KW-1185">Reference proteome</keyword>
<evidence type="ECO:0000313" key="1">
    <source>
        <dbReference type="EMBL" id="MFC4130104.1"/>
    </source>
</evidence>
<dbReference type="RefSeq" id="WP_253755864.1">
    <property type="nucleotide sequence ID" value="NZ_JAMZDZ010000001.1"/>
</dbReference>
<accession>A0ABV8LIJ7</accession>
<gene>
    <name evidence="1" type="ORF">ACFOZ4_05735</name>
</gene>
<dbReference type="EMBL" id="JBHSAY010000004">
    <property type="protein sequence ID" value="MFC4130104.1"/>
    <property type="molecule type" value="Genomic_DNA"/>
</dbReference>
<organism evidence="1 2">
    <name type="scientific">Hamadaea flava</name>
    <dbReference type="NCBI Taxonomy" id="1742688"/>
    <lineage>
        <taxon>Bacteria</taxon>
        <taxon>Bacillati</taxon>
        <taxon>Actinomycetota</taxon>
        <taxon>Actinomycetes</taxon>
        <taxon>Micromonosporales</taxon>
        <taxon>Micromonosporaceae</taxon>
        <taxon>Hamadaea</taxon>
    </lineage>
</organism>
<comment type="caution">
    <text evidence="1">The sequence shown here is derived from an EMBL/GenBank/DDBJ whole genome shotgun (WGS) entry which is preliminary data.</text>
</comment>
<proteinExistence type="predicted"/>
<sequence>MNQINRAVGAIVRLLGFPGSRGVWSRITDDGIAAIGTTRSVRSSQRTIYAQVAMGAVPRAWWEYRNHRFAQWGEPPIPYDADAVTYDIGFVESRRRPEGAFYHMKFPPNGFRCTTQDEVDHAIELLTGAAAVLAETAIDLVRPGRYLEELSAIPDREVGFWEPFVVLLAERGPSADLDDAIEEMRGAYDAHGSARPDDIVAYARTRAASR</sequence>
<dbReference type="Proteomes" id="UP001595816">
    <property type="component" value="Unassembled WGS sequence"/>
</dbReference>
<name>A0ABV8LIJ7_9ACTN</name>
<reference evidence="2" key="1">
    <citation type="journal article" date="2019" name="Int. J. Syst. Evol. Microbiol.">
        <title>The Global Catalogue of Microorganisms (GCM) 10K type strain sequencing project: providing services to taxonomists for standard genome sequencing and annotation.</title>
        <authorList>
            <consortium name="The Broad Institute Genomics Platform"/>
            <consortium name="The Broad Institute Genome Sequencing Center for Infectious Disease"/>
            <person name="Wu L."/>
            <person name="Ma J."/>
        </authorList>
    </citation>
    <scope>NUCLEOTIDE SEQUENCE [LARGE SCALE GENOMIC DNA]</scope>
    <source>
        <strain evidence="2">CGMCC 4.7289</strain>
    </source>
</reference>
<evidence type="ECO:0000313" key="2">
    <source>
        <dbReference type="Proteomes" id="UP001595816"/>
    </source>
</evidence>